<reference evidence="4 5" key="1">
    <citation type="journal article" date="2019" name="Sci. Rep.">
        <title>A multi-omics analysis of the grapevine pathogen Lasiodiplodia theobromae reveals that temperature affects the expression of virulence- and pathogenicity-related genes.</title>
        <authorList>
            <person name="Felix C."/>
            <person name="Meneses R."/>
            <person name="Goncalves M.F.M."/>
            <person name="Tilleman L."/>
            <person name="Duarte A.S."/>
            <person name="Jorrin-Novo J.V."/>
            <person name="Van de Peer Y."/>
            <person name="Deforce D."/>
            <person name="Van Nieuwerburgh F."/>
            <person name="Esteves A.C."/>
            <person name="Alves A."/>
        </authorList>
    </citation>
    <scope>NUCLEOTIDE SEQUENCE [LARGE SCALE GENOMIC DNA]</scope>
    <source>
        <strain evidence="4 5">LA-SOL3</strain>
    </source>
</reference>
<comment type="caution">
    <text evidence="4">The sequence shown here is derived from an EMBL/GenBank/DDBJ whole genome shotgun (WGS) entry which is preliminary data.</text>
</comment>
<feature type="region of interest" description="Disordered" evidence="2">
    <location>
        <begin position="122"/>
        <end position="147"/>
    </location>
</feature>
<feature type="domain" description="Zn(2)-C6 fungal-type" evidence="3">
    <location>
        <begin position="22"/>
        <end position="50"/>
    </location>
</feature>
<dbReference type="EMBL" id="VCHE01000006">
    <property type="protein sequence ID" value="KAB2579703.1"/>
    <property type="molecule type" value="Genomic_DNA"/>
</dbReference>
<evidence type="ECO:0000256" key="2">
    <source>
        <dbReference type="SAM" id="MobiDB-lite"/>
    </source>
</evidence>
<evidence type="ECO:0000313" key="4">
    <source>
        <dbReference type="EMBL" id="KAB2579703.1"/>
    </source>
</evidence>
<feature type="region of interest" description="Disordered" evidence="2">
    <location>
        <begin position="1"/>
        <end position="25"/>
    </location>
</feature>
<dbReference type="OrthoDB" id="3364175at2759"/>
<keyword evidence="1" id="KW-0539">Nucleus</keyword>
<dbReference type="InterPro" id="IPR001138">
    <property type="entry name" value="Zn2Cys6_DnaBD"/>
</dbReference>
<gene>
    <name evidence="4" type="ORF">DBV05_g1615</name>
</gene>
<dbReference type="Proteomes" id="UP000325902">
    <property type="component" value="Unassembled WGS sequence"/>
</dbReference>
<dbReference type="InterPro" id="IPR036864">
    <property type="entry name" value="Zn2-C6_fun-type_DNA-bd_sf"/>
</dbReference>
<feature type="region of interest" description="Disordered" evidence="2">
    <location>
        <begin position="207"/>
        <end position="227"/>
    </location>
</feature>
<proteinExistence type="predicted"/>
<protein>
    <recommendedName>
        <fullName evidence="3">Zn(2)-C6 fungal-type domain-containing protein</fullName>
    </recommendedName>
</protein>
<evidence type="ECO:0000259" key="3">
    <source>
        <dbReference type="Pfam" id="PF00172"/>
    </source>
</evidence>
<feature type="compositionally biased region" description="Polar residues" evidence="2">
    <location>
        <begin position="208"/>
        <end position="225"/>
    </location>
</feature>
<evidence type="ECO:0000256" key="1">
    <source>
        <dbReference type="ARBA" id="ARBA00023242"/>
    </source>
</evidence>
<dbReference type="GO" id="GO:0000981">
    <property type="term" value="F:DNA-binding transcription factor activity, RNA polymerase II-specific"/>
    <property type="evidence" value="ECO:0007669"/>
    <property type="project" value="InterPro"/>
</dbReference>
<accession>A0A5N5DPH0</accession>
<dbReference type="GO" id="GO:0008270">
    <property type="term" value="F:zinc ion binding"/>
    <property type="evidence" value="ECO:0007669"/>
    <property type="project" value="InterPro"/>
</dbReference>
<evidence type="ECO:0000313" key="5">
    <source>
        <dbReference type="Proteomes" id="UP000325902"/>
    </source>
</evidence>
<name>A0A5N5DPH0_9PEZI</name>
<keyword evidence="5" id="KW-1185">Reference proteome</keyword>
<dbReference type="Pfam" id="PF00172">
    <property type="entry name" value="Zn_clus"/>
    <property type="match status" value="1"/>
</dbReference>
<organism evidence="4 5">
    <name type="scientific">Lasiodiplodia theobromae</name>
    <dbReference type="NCBI Taxonomy" id="45133"/>
    <lineage>
        <taxon>Eukaryota</taxon>
        <taxon>Fungi</taxon>
        <taxon>Dikarya</taxon>
        <taxon>Ascomycota</taxon>
        <taxon>Pezizomycotina</taxon>
        <taxon>Dothideomycetes</taxon>
        <taxon>Dothideomycetes incertae sedis</taxon>
        <taxon>Botryosphaeriales</taxon>
        <taxon>Botryosphaeriaceae</taxon>
        <taxon>Lasiodiplodia</taxon>
    </lineage>
</organism>
<sequence>MFMIMPKQGDGQEAPSPRPGEHRSRVKCDGSLPCLRCMQEGILCAATKKPTTDPSVATREYIQHLESQQARLVSALRLLARPPHDLDDAQREDIVNILKNSGVKESAARMLAFRDAGDDTQDEIRGLKRRKTERNDTDASIEADPPEHLPVMSSLAVNQDSNPVFTPSQAEDSKPLFQQDQELSDLLVAFDDPDVLLKSLLEQAESDMAQQGDANCDGTSAQAWSPSAIFNFDTP</sequence>
<dbReference type="AlphaFoldDB" id="A0A5N5DPH0"/>
<dbReference type="Gene3D" id="4.10.240.10">
    <property type="entry name" value="Zn(2)-C6 fungal-type DNA-binding domain"/>
    <property type="match status" value="1"/>
</dbReference>